<dbReference type="InterPro" id="IPR001633">
    <property type="entry name" value="EAL_dom"/>
</dbReference>
<dbReference type="Pfam" id="PF13185">
    <property type="entry name" value="GAF_2"/>
    <property type="match status" value="2"/>
</dbReference>
<dbReference type="RefSeq" id="WP_138348506.1">
    <property type="nucleotide sequence ID" value="NZ_SROY01000002.1"/>
</dbReference>
<dbReference type="Pfam" id="PF00563">
    <property type="entry name" value="EAL"/>
    <property type="match status" value="1"/>
</dbReference>
<dbReference type="STRING" id="1123377.GCA_000423885_00376"/>
<dbReference type="InterPro" id="IPR029016">
    <property type="entry name" value="GAF-like_dom_sf"/>
</dbReference>
<dbReference type="SUPFAM" id="SSF55073">
    <property type="entry name" value="Nucleotide cyclase"/>
    <property type="match status" value="1"/>
</dbReference>
<dbReference type="InterPro" id="IPR003018">
    <property type="entry name" value="GAF"/>
</dbReference>
<dbReference type="CDD" id="cd01948">
    <property type="entry name" value="EAL"/>
    <property type="match status" value="1"/>
</dbReference>
<dbReference type="SMART" id="SM00267">
    <property type="entry name" value="GGDEF"/>
    <property type="match status" value="1"/>
</dbReference>
<dbReference type="InterPro" id="IPR000160">
    <property type="entry name" value="GGDEF_dom"/>
</dbReference>
<protein>
    <submittedName>
        <fullName evidence="4">EAL domain-containing protein</fullName>
    </submittedName>
</protein>
<comment type="caution">
    <text evidence="4">The sequence shown here is derived from an EMBL/GenBank/DDBJ whole genome shotgun (WGS) entry which is preliminary data.</text>
</comment>
<organism evidence="4 5">
    <name type="scientific">Thermomonas fusca</name>
    <dbReference type="NCBI Taxonomy" id="215690"/>
    <lineage>
        <taxon>Bacteria</taxon>
        <taxon>Pseudomonadati</taxon>
        <taxon>Pseudomonadota</taxon>
        <taxon>Gammaproteobacteria</taxon>
        <taxon>Lysobacterales</taxon>
        <taxon>Lysobacteraceae</taxon>
        <taxon>Thermomonas</taxon>
    </lineage>
</organism>
<dbReference type="SMART" id="SM00065">
    <property type="entry name" value="GAF"/>
    <property type="match status" value="2"/>
</dbReference>
<dbReference type="SUPFAM" id="SSF55781">
    <property type="entry name" value="GAF domain-like"/>
    <property type="match status" value="2"/>
</dbReference>
<feature type="domain" description="GGDEF" evidence="3">
    <location>
        <begin position="582"/>
        <end position="715"/>
    </location>
</feature>
<dbReference type="Gene3D" id="3.30.70.270">
    <property type="match status" value="1"/>
</dbReference>
<dbReference type="AlphaFoldDB" id="A0A5R9PG75"/>
<name>A0A5R9PG75_9GAMM</name>
<dbReference type="Pfam" id="PF00990">
    <property type="entry name" value="GGDEF"/>
    <property type="match status" value="1"/>
</dbReference>
<dbReference type="PANTHER" id="PTHR44757:SF2">
    <property type="entry name" value="BIOFILM ARCHITECTURE MAINTENANCE PROTEIN MBAA"/>
    <property type="match status" value="1"/>
</dbReference>
<sequence>MTTNAHQPLPRTDAFSNPLEVGRLLSHLLQAQSLPALAQGIAQALADAGAGATSVAWWTADGGSGIQPAGPVSPRDAALLEALRAGTEGIDEVAGHHARLLARDAGAGIALLHAGQANNGPLEAACALLAPVAEAVLEARHLSGSLRALARSEQLQAALFQIADMASSGMELNAMLRELHAIVGRFMYAENFYIALYEESSDALRFIYLVDTVDPVIRDANQFIPMSVMDKGLTWYCIRDRRPLMGSVPDIRNQVSGPLRDIGEECFDWLGVPILVGDAVRGVLVVQSYMERPRYSAADQALLAYVGSHILTAVDRKLQQEELERRVAERTHALTVEMQERQRTVRIQEALYRIAELSHTAIDPDGFYQAVHGIVGQFLDARNFYIALLSPDGQRLHFPYYVDENGGTAESRPVGNGITEYAIRHARPLLVDMDDPATRARIEALQASGELGLIGRQSMAWLGVPLVSGDRVLGLLAVQNYASGHSYSAAERDLLTFISYQIASGLERQRAAAELKEANADLERRVQARTAELSEQIRVREDIERQLKYQVLHDPLTGLPNRAYLRDQLLRALAHQQREPGRGFAVLFMDLDRFKVINDSVGHLVGDALLREVAARFAHCVRAGCDMVARLGGDEFAILMDVTGPDAAMRMGQRIVEAMKAPIRVEGKELFSSVSVGIAMSAPHYTAPDELLRDADIAMYRAKAGGRDRVEVFDEALHAQALQLLEMESDLRRAMERAELVPWFQPIVRLSTGETVGYEALVRWQHPQRGVLSPAEFLPVAEGNGSMEALDWAVLTRTLEVLSRLLMPGQYVNVNFSPRHFRSPGLVERLMDLLKAHQVLPSQVRIEVTEGALLENAEKIGHVFCQLADQGVMVALDDFGTGYSSLSYLHRFRMHTLKIDRSFICDLSPHEEGRSTAVVRAILALSQAQRMEVVAEGIETEDQRQALLALGCELGQGYLFARPAPLLAREPGLDGRLQECAEGC</sequence>
<feature type="domain" description="EAL" evidence="2">
    <location>
        <begin position="724"/>
        <end position="977"/>
    </location>
</feature>
<reference evidence="4 5" key="1">
    <citation type="submission" date="2019-04" db="EMBL/GenBank/DDBJ databases">
        <authorList>
            <person name="Grouzdev D.S."/>
            <person name="Nazina T.N."/>
        </authorList>
    </citation>
    <scope>NUCLEOTIDE SEQUENCE [LARGE SCALE GENOMIC DNA]</scope>
    <source>
        <strain evidence="4 5">SHC 3-19</strain>
    </source>
</reference>
<evidence type="ECO:0000313" key="5">
    <source>
        <dbReference type="Proteomes" id="UP000308508"/>
    </source>
</evidence>
<dbReference type="Gene3D" id="3.20.20.450">
    <property type="entry name" value="EAL domain"/>
    <property type="match status" value="1"/>
</dbReference>
<keyword evidence="5" id="KW-1185">Reference proteome</keyword>
<dbReference type="GO" id="GO:0003824">
    <property type="term" value="F:catalytic activity"/>
    <property type="evidence" value="ECO:0007669"/>
    <property type="project" value="UniProtKB-ARBA"/>
</dbReference>
<dbReference type="SMART" id="SM00052">
    <property type="entry name" value="EAL"/>
    <property type="match status" value="1"/>
</dbReference>
<dbReference type="PROSITE" id="PS50883">
    <property type="entry name" value="EAL"/>
    <property type="match status" value="1"/>
</dbReference>
<dbReference type="PROSITE" id="PS50887">
    <property type="entry name" value="GGDEF"/>
    <property type="match status" value="1"/>
</dbReference>
<dbReference type="InterPro" id="IPR052155">
    <property type="entry name" value="Biofilm_reg_signaling"/>
</dbReference>
<accession>A0A5R9PG75</accession>
<dbReference type="InterPro" id="IPR043128">
    <property type="entry name" value="Rev_trsase/Diguanyl_cyclase"/>
</dbReference>
<evidence type="ECO:0000256" key="1">
    <source>
        <dbReference type="ARBA" id="ARBA00001946"/>
    </source>
</evidence>
<evidence type="ECO:0000259" key="3">
    <source>
        <dbReference type="PROSITE" id="PS50887"/>
    </source>
</evidence>
<dbReference type="CDD" id="cd01949">
    <property type="entry name" value="GGDEF"/>
    <property type="match status" value="1"/>
</dbReference>
<evidence type="ECO:0000313" key="4">
    <source>
        <dbReference type="EMBL" id="TLX22216.1"/>
    </source>
</evidence>
<dbReference type="SUPFAM" id="SSF141868">
    <property type="entry name" value="EAL domain-like"/>
    <property type="match status" value="1"/>
</dbReference>
<gene>
    <name evidence="4" type="ORF">E5S66_06815</name>
</gene>
<dbReference type="InterPro" id="IPR029787">
    <property type="entry name" value="Nucleotide_cyclase"/>
</dbReference>
<dbReference type="FunFam" id="3.30.70.270:FF:000001">
    <property type="entry name" value="Diguanylate cyclase domain protein"/>
    <property type="match status" value="1"/>
</dbReference>
<proteinExistence type="predicted"/>
<dbReference type="InterPro" id="IPR035919">
    <property type="entry name" value="EAL_sf"/>
</dbReference>
<dbReference type="NCBIfam" id="TIGR00254">
    <property type="entry name" value="GGDEF"/>
    <property type="match status" value="1"/>
</dbReference>
<dbReference type="EMBL" id="SROY01000002">
    <property type="protein sequence ID" value="TLX22216.1"/>
    <property type="molecule type" value="Genomic_DNA"/>
</dbReference>
<evidence type="ECO:0000259" key="2">
    <source>
        <dbReference type="PROSITE" id="PS50883"/>
    </source>
</evidence>
<comment type="cofactor">
    <cofactor evidence="1">
        <name>Mg(2+)</name>
        <dbReference type="ChEBI" id="CHEBI:18420"/>
    </cofactor>
</comment>
<dbReference type="Proteomes" id="UP000308508">
    <property type="component" value="Unassembled WGS sequence"/>
</dbReference>
<dbReference type="PANTHER" id="PTHR44757">
    <property type="entry name" value="DIGUANYLATE CYCLASE DGCP"/>
    <property type="match status" value="1"/>
</dbReference>
<dbReference type="Gene3D" id="3.30.450.40">
    <property type="match status" value="2"/>
</dbReference>